<dbReference type="InterPro" id="IPR036291">
    <property type="entry name" value="NAD(P)-bd_dom_sf"/>
</dbReference>
<dbReference type="EC" id="1.1.1.169" evidence="2"/>
<sequence length="460" mass="50631">MSSESTRPVVERPIGSPNANRTRGMNERKDDIHKKASLSEPAGGTPDPSEQDYHNAVHRTSKGPGGQIRRRIHILGTGSVGKLIAHSLRGLPNPPPVTLLFHRASYYYEWQASKKDIKITTNGITVSHSGFGAEPARCGWRRYGKSLTIEQFFADEAPYNLHDDSFQEAPFPDQNLPDPIQNLIVTVKAASTVNALLAIRPRLSKNSSILFLQNGMGIIEKVNKDVFADPTTRPNYMLGIISHGVSPSTEGRFAATHAGMGTIALGLIPREEDGMERWSTASRYILRTVCRVPVLAAVPAAPVELMQAQLEKLAINAVINPITALVDARNGAILYTNPLTRVIRLLLAEISLVILAMPELKSLPNVATRFSTKRLEALVTAVAYKTGNNVSSMLGDVREGRRTEIEFINGYIVQRGEELGITCFMNYMMVQLIKGKQQIVDKERSEELPLAKVKPSQKII</sequence>
<evidence type="ECO:0000256" key="2">
    <source>
        <dbReference type="ARBA" id="ARBA00013014"/>
    </source>
</evidence>
<organism evidence="9 10">
    <name type="scientific">Tothia fuscella</name>
    <dbReference type="NCBI Taxonomy" id="1048955"/>
    <lineage>
        <taxon>Eukaryota</taxon>
        <taxon>Fungi</taxon>
        <taxon>Dikarya</taxon>
        <taxon>Ascomycota</taxon>
        <taxon>Pezizomycotina</taxon>
        <taxon>Dothideomycetes</taxon>
        <taxon>Pleosporomycetidae</taxon>
        <taxon>Venturiales</taxon>
        <taxon>Cylindrosympodiaceae</taxon>
        <taxon>Tothia</taxon>
    </lineage>
</organism>
<feature type="region of interest" description="Disordered" evidence="6">
    <location>
        <begin position="1"/>
        <end position="67"/>
    </location>
</feature>
<keyword evidence="4" id="KW-0560">Oxidoreductase</keyword>
<dbReference type="Gene3D" id="3.40.50.720">
    <property type="entry name" value="NAD(P)-binding Rossmann-like Domain"/>
    <property type="match status" value="1"/>
</dbReference>
<name>A0A9P4P2A2_9PEZI</name>
<evidence type="ECO:0000256" key="3">
    <source>
        <dbReference type="ARBA" id="ARBA00022857"/>
    </source>
</evidence>
<dbReference type="AlphaFoldDB" id="A0A9P4P2A2"/>
<keyword evidence="3" id="KW-0521">NADP</keyword>
<dbReference type="PANTHER" id="PTHR43765:SF2">
    <property type="entry name" value="2-DEHYDROPANTOATE 2-REDUCTASE"/>
    <property type="match status" value="1"/>
</dbReference>
<dbReference type="SUPFAM" id="SSF51735">
    <property type="entry name" value="NAD(P)-binding Rossmann-fold domains"/>
    <property type="match status" value="1"/>
</dbReference>
<dbReference type="InterPro" id="IPR013328">
    <property type="entry name" value="6PGD_dom2"/>
</dbReference>
<dbReference type="EMBL" id="MU007012">
    <property type="protein sequence ID" value="KAF2435613.1"/>
    <property type="molecule type" value="Genomic_DNA"/>
</dbReference>
<proteinExistence type="inferred from homology"/>
<evidence type="ECO:0000256" key="5">
    <source>
        <dbReference type="ARBA" id="ARBA00032024"/>
    </source>
</evidence>
<dbReference type="GO" id="GO:0050661">
    <property type="term" value="F:NADP binding"/>
    <property type="evidence" value="ECO:0007669"/>
    <property type="project" value="TreeGrafter"/>
</dbReference>
<reference evidence="9" key="1">
    <citation type="journal article" date="2020" name="Stud. Mycol.">
        <title>101 Dothideomycetes genomes: a test case for predicting lifestyles and emergence of pathogens.</title>
        <authorList>
            <person name="Haridas S."/>
            <person name="Albert R."/>
            <person name="Binder M."/>
            <person name="Bloem J."/>
            <person name="Labutti K."/>
            <person name="Salamov A."/>
            <person name="Andreopoulos B."/>
            <person name="Baker S."/>
            <person name="Barry K."/>
            <person name="Bills G."/>
            <person name="Bluhm B."/>
            <person name="Cannon C."/>
            <person name="Castanera R."/>
            <person name="Culley D."/>
            <person name="Daum C."/>
            <person name="Ezra D."/>
            <person name="Gonzalez J."/>
            <person name="Henrissat B."/>
            <person name="Kuo A."/>
            <person name="Liang C."/>
            <person name="Lipzen A."/>
            <person name="Lutzoni F."/>
            <person name="Magnuson J."/>
            <person name="Mondo S."/>
            <person name="Nolan M."/>
            <person name="Ohm R."/>
            <person name="Pangilinan J."/>
            <person name="Park H.-J."/>
            <person name="Ramirez L."/>
            <person name="Alfaro M."/>
            <person name="Sun H."/>
            <person name="Tritt A."/>
            <person name="Yoshinaga Y."/>
            <person name="Zwiers L.-H."/>
            <person name="Turgeon B."/>
            <person name="Goodwin S."/>
            <person name="Spatafora J."/>
            <person name="Crous P."/>
            <person name="Grigoriev I."/>
        </authorList>
    </citation>
    <scope>NUCLEOTIDE SEQUENCE</scope>
    <source>
        <strain evidence="9">CBS 130266</strain>
    </source>
</reference>
<dbReference type="OrthoDB" id="73846at2759"/>
<keyword evidence="10" id="KW-1185">Reference proteome</keyword>
<comment type="caution">
    <text evidence="9">The sequence shown here is derived from an EMBL/GenBank/DDBJ whole genome shotgun (WGS) entry which is preliminary data.</text>
</comment>
<feature type="domain" description="Ketopantoate reductase C-terminal" evidence="8">
    <location>
        <begin position="305"/>
        <end position="437"/>
    </location>
</feature>
<evidence type="ECO:0000256" key="6">
    <source>
        <dbReference type="SAM" id="MobiDB-lite"/>
    </source>
</evidence>
<dbReference type="Proteomes" id="UP000800235">
    <property type="component" value="Unassembled WGS sequence"/>
</dbReference>
<dbReference type="Pfam" id="PF08546">
    <property type="entry name" value="ApbA_C"/>
    <property type="match status" value="1"/>
</dbReference>
<dbReference type="InterPro" id="IPR013752">
    <property type="entry name" value="KPA_reductase"/>
</dbReference>
<dbReference type="GO" id="GO:0015940">
    <property type="term" value="P:pantothenate biosynthetic process"/>
    <property type="evidence" value="ECO:0007669"/>
    <property type="project" value="InterPro"/>
</dbReference>
<accession>A0A9P4P2A2</accession>
<feature type="domain" description="Ketopantoate reductase N-terminal" evidence="7">
    <location>
        <begin position="72"/>
        <end position="268"/>
    </location>
</feature>
<dbReference type="InterPro" id="IPR013332">
    <property type="entry name" value="KPR_N"/>
</dbReference>
<dbReference type="Pfam" id="PF02558">
    <property type="entry name" value="ApbA"/>
    <property type="match status" value="1"/>
</dbReference>
<dbReference type="InterPro" id="IPR050838">
    <property type="entry name" value="Ketopantoate_reductase"/>
</dbReference>
<dbReference type="InterPro" id="IPR008927">
    <property type="entry name" value="6-PGluconate_DH-like_C_sf"/>
</dbReference>
<dbReference type="NCBIfam" id="TIGR00745">
    <property type="entry name" value="apbA_panE"/>
    <property type="match status" value="1"/>
</dbReference>
<evidence type="ECO:0000256" key="4">
    <source>
        <dbReference type="ARBA" id="ARBA00023002"/>
    </source>
</evidence>
<dbReference type="SUPFAM" id="SSF48179">
    <property type="entry name" value="6-phosphogluconate dehydrogenase C-terminal domain-like"/>
    <property type="match status" value="1"/>
</dbReference>
<evidence type="ECO:0000313" key="10">
    <source>
        <dbReference type="Proteomes" id="UP000800235"/>
    </source>
</evidence>
<gene>
    <name evidence="9" type="ORF">EJ08DRAFT_692192</name>
</gene>
<dbReference type="Gene3D" id="1.10.1040.10">
    <property type="entry name" value="N-(1-d-carboxylethyl)-l-norvaline Dehydrogenase, domain 2"/>
    <property type="match status" value="1"/>
</dbReference>
<evidence type="ECO:0000259" key="8">
    <source>
        <dbReference type="Pfam" id="PF08546"/>
    </source>
</evidence>
<dbReference type="GO" id="GO:0008677">
    <property type="term" value="F:2-dehydropantoate 2-reductase activity"/>
    <property type="evidence" value="ECO:0007669"/>
    <property type="project" value="UniProtKB-EC"/>
</dbReference>
<protein>
    <recommendedName>
        <fullName evidence="2">2-dehydropantoate 2-reductase</fullName>
        <ecNumber evidence="2">1.1.1.169</ecNumber>
    </recommendedName>
    <alternativeName>
        <fullName evidence="5">Ketopantoate reductase</fullName>
    </alternativeName>
</protein>
<dbReference type="PANTHER" id="PTHR43765">
    <property type="entry name" value="2-DEHYDROPANTOATE 2-REDUCTASE-RELATED"/>
    <property type="match status" value="1"/>
</dbReference>
<evidence type="ECO:0000256" key="1">
    <source>
        <dbReference type="ARBA" id="ARBA00007870"/>
    </source>
</evidence>
<dbReference type="GO" id="GO:0005739">
    <property type="term" value="C:mitochondrion"/>
    <property type="evidence" value="ECO:0007669"/>
    <property type="project" value="TreeGrafter"/>
</dbReference>
<dbReference type="InterPro" id="IPR003710">
    <property type="entry name" value="ApbA"/>
</dbReference>
<evidence type="ECO:0000313" key="9">
    <source>
        <dbReference type="EMBL" id="KAF2435613.1"/>
    </source>
</evidence>
<comment type="similarity">
    <text evidence="1">Belongs to the ketopantoate reductase family.</text>
</comment>
<feature type="compositionally biased region" description="Basic and acidic residues" evidence="6">
    <location>
        <begin position="24"/>
        <end position="34"/>
    </location>
</feature>
<evidence type="ECO:0000259" key="7">
    <source>
        <dbReference type="Pfam" id="PF02558"/>
    </source>
</evidence>